<evidence type="ECO:0000313" key="3">
    <source>
        <dbReference type="Proteomes" id="UP000215931"/>
    </source>
</evidence>
<reference evidence="2 3" key="1">
    <citation type="submission" date="2017-08" db="EMBL/GenBank/DDBJ databases">
        <title>Mesorhizobium wenxinae sp. nov., a novel rhizobial species isolated from root nodules of chickpea (Cicer arietinum L.).</title>
        <authorList>
            <person name="Zhang J."/>
        </authorList>
    </citation>
    <scope>NUCLEOTIDE SEQUENCE [LARGE SCALE GENOMIC DNA]</scope>
    <source>
        <strain evidence="3">WYCCWR 10019</strain>
    </source>
</reference>
<comment type="caution">
    <text evidence="2">The sequence shown here is derived from an EMBL/GenBank/DDBJ whole genome shotgun (WGS) entry which is preliminary data.</text>
</comment>
<sequence length="98" mass="9906">MLRSVVGAAAANMMLVQYGSDAPISLACSPGGAASVQTAASSGPRPGSGTSQVCAQADINTEISSCMDRLWRSFGNGAVLVKANLMQEGIAHPGVRRA</sequence>
<keyword evidence="3" id="KW-1185">Reference proteome</keyword>
<gene>
    <name evidence="2" type="ORF">CIT31_27710</name>
</gene>
<evidence type="ECO:0000313" key="2">
    <source>
        <dbReference type="EMBL" id="PAP92304.1"/>
    </source>
</evidence>
<organism evidence="2 3">
    <name type="scientific">Mesorhizobium wenxiniae</name>
    <dbReference type="NCBI Taxonomy" id="2014805"/>
    <lineage>
        <taxon>Bacteria</taxon>
        <taxon>Pseudomonadati</taxon>
        <taxon>Pseudomonadota</taxon>
        <taxon>Alphaproteobacteria</taxon>
        <taxon>Hyphomicrobiales</taxon>
        <taxon>Phyllobacteriaceae</taxon>
        <taxon>Mesorhizobium</taxon>
    </lineage>
</organism>
<evidence type="ECO:0000256" key="1">
    <source>
        <dbReference type="SAM" id="MobiDB-lite"/>
    </source>
</evidence>
<protein>
    <submittedName>
        <fullName evidence="2">Uncharacterized protein</fullName>
    </submittedName>
</protein>
<proteinExistence type="predicted"/>
<dbReference type="AlphaFoldDB" id="A0A271K9Y1"/>
<dbReference type="Proteomes" id="UP000215931">
    <property type="component" value="Unassembled WGS sequence"/>
</dbReference>
<accession>A0A271K9Y1</accession>
<dbReference type="EMBL" id="NPKH01000035">
    <property type="protein sequence ID" value="PAP92304.1"/>
    <property type="molecule type" value="Genomic_DNA"/>
</dbReference>
<feature type="region of interest" description="Disordered" evidence="1">
    <location>
        <begin position="32"/>
        <end position="52"/>
    </location>
</feature>
<name>A0A271K9Y1_9HYPH</name>